<reference evidence="2" key="1">
    <citation type="submission" date="2014-05" db="EMBL/GenBank/DDBJ databases">
        <title>ATOL: Assembling a taxonomically balanced genome-scale reconstruction of the evolutionary history of the Enterobacteriaceae.</title>
        <authorList>
            <person name="Plunkett G. III"/>
            <person name="Neeno-Eckwall E.C."/>
            <person name="Glasner J.D."/>
            <person name="Perna N.T."/>
        </authorList>
    </citation>
    <scope>NUCLEOTIDE SEQUENCE [LARGE SCALE GENOMIC DNA]</scope>
    <source>
        <strain evidence="2">ATCC 49490</strain>
    </source>
</reference>
<evidence type="ECO:0000313" key="1">
    <source>
        <dbReference type="EMBL" id="KFC09399.1"/>
    </source>
</evidence>
<dbReference type="Proteomes" id="UP000028630">
    <property type="component" value="Unassembled WGS sequence"/>
</dbReference>
<dbReference type="EMBL" id="JMTB01000040">
    <property type="protein sequence ID" value="KFC09399.1"/>
    <property type="molecule type" value="Genomic_DNA"/>
</dbReference>
<protein>
    <submittedName>
        <fullName evidence="1">Uncharacterized protein</fullName>
    </submittedName>
</protein>
<evidence type="ECO:0000313" key="2">
    <source>
        <dbReference type="Proteomes" id="UP000028630"/>
    </source>
</evidence>
<gene>
    <name evidence="1" type="ORF">GTGU_00943</name>
</gene>
<dbReference type="AlphaFoldDB" id="A0A085AGQ4"/>
<comment type="caution">
    <text evidence="1">The sequence shown here is derived from an EMBL/GenBank/DDBJ whole genome shotgun (WGS) entry which is preliminary data.</text>
</comment>
<accession>A0A085AGQ4</accession>
<name>A0A085AGQ4_9ENTR</name>
<sequence length="74" mass="8236">MIHFRGAIVEDPCNIARTAENVAFSCYRDGVTKTSVYSLEQAEKGIKGNNAIAVVKMDYINPQKTLAVLRVDYQ</sequence>
<keyword evidence="2" id="KW-1185">Reference proteome</keyword>
<organism evidence="1 2">
    <name type="scientific">Trabulsiella guamensis ATCC 49490</name>
    <dbReference type="NCBI Taxonomy" id="1005994"/>
    <lineage>
        <taxon>Bacteria</taxon>
        <taxon>Pseudomonadati</taxon>
        <taxon>Pseudomonadota</taxon>
        <taxon>Gammaproteobacteria</taxon>
        <taxon>Enterobacterales</taxon>
        <taxon>Enterobacteriaceae</taxon>
        <taxon>Trabulsiella</taxon>
    </lineage>
</organism>
<proteinExistence type="predicted"/>